<comment type="caution">
    <text evidence="4">The sequence shown here is derived from an EMBL/GenBank/DDBJ whole genome shotgun (WGS) entry which is preliminary data.</text>
</comment>
<dbReference type="PANTHER" id="PTHR30023">
    <property type="entry name" value="D-ALANYL-D-ALANINE CARBOXYPEPTIDASE"/>
    <property type="match status" value="1"/>
</dbReference>
<dbReference type="PANTHER" id="PTHR30023:SF0">
    <property type="entry name" value="PENICILLIN-SENSITIVE CARBOXYPEPTIDASE A"/>
    <property type="match status" value="1"/>
</dbReference>
<dbReference type="InterPro" id="IPR012338">
    <property type="entry name" value="Beta-lactam/transpept-like"/>
</dbReference>
<evidence type="ECO:0000313" key="5">
    <source>
        <dbReference type="Proteomes" id="UP001501508"/>
    </source>
</evidence>
<dbReference type="EMBL" id="BAABEY010000036">
    <property type="protein sequence ID" value="GAA4445892.1"/>
    <property type="molecule type" value="Genomic_DNA"/>
</dbReference>
<keyword evidence="3" id="KW-0732">Signal</keyword>
<keyword evidence="2" id="KW-0378">Hydrolase</keyword>
<evidence type="ECO:0000313" key="4">
    <source>
        <dbReference type="EMBL" id="GAA4445892.1"/>
    </source>
</evidence>
<dbReference type="Proteomes" id="UP001501508">
    <property type="component" value="Unassembled WGS sequence"/>
</dbReference>
<dbReference type="PRINTS" id="PR00922">
    <property type="entry name" value="DADACBPTASE3"/>
</dbReference>
<accession>A0ABP8M7H7</accession>
<evidence type="ECO:0000256" key="2">
    <source>
        <dbReference type="ARBA" id="ARBA00022801"/>
    </source>
</evidence>
<keyword evidence="5" id="KW-1185">Reference proteome</keyword>
<evidence type="ECO:0000256" key="3">
    <source>
        <dbReference type="SAM" id="SignalP"/>
    </source>
</evidence>
<dbReference type="RefSeq" id="WP_345032150.1">
    <property type="nucleotide sequence ID" value="NZ_BAABEY010000036.1"/>
</dbReference>
<reference evidence="5" key="1">
    <citation type="journal article" date="2019" name="Int. J. Syst. Evol. Microbiol.">
        <title>The Global Catalogue of Microorganisms (GCM) 10K type strain sequencing project: providing services to taxonomists for standard genome sequencing and annotation.</title>
        <authorList>
            <consortium name="The Broad Institute Genomics Platform"/>
            <consortium name="The Broad Institute Genome Sequencing Center for Infectious Disease"/>
            <person name="Wu L."/>
            <person name="Ma J."/>
        </authorList>
    </citation>
    <scope>NUCLEOTIDE SEQUENCE [LARGE SCALE GENOMIC DNA]</scope>
    <source>
        <strain evidence="5">JCM 31920</strain>
    </source>
</reference>
<comment type="similarity">
    <text evidence="1">Belongs to the peptidase S13 family.</text>
</comment>
<sequence>MKLLQFAALLSVIYLMAGCSAQKQVNRKLGEMELRNKYHLGVSVVDSESGKKLIGWQDARYFNPASNTKIYTLYAAMRVVGDSLPGLQYRIAGDSLLFQGTGDPSFLHPELPVSNAYFFLKNAPQRLVYYTGEGSDTRFGPGWAWDDYSGYYQAEKSVFPIYGNVARFTGDSSSVLRADPPFWYPSLVGGAEKPGIEREEFTNTFHFKGRPLPPGLRQDIPVITSDRLTVSLLNASLGKEVESRPGVLSGEVRVVNSIPVDTAFKLMMYESDNLLAEHLMYAYAVKNNLRLHVGEAIRHAIEHHLRQMPDSLVWRDGSGLSRYNLFTPRSTTEVLSRMLREFPENRVLSLFPQTGKQGTVKHFLRNRPLRIYAKSGSFSNNYNLSGYLYSKKGKLLVFSVMNNNYAGPIRDLQRLTEAILEEIYEAF</sequence>
<evidence type="ECO:0000256" key="1">
    <source>
        <dbReference type="ARBA" id="ARBA00006096"/>
    </source>
</evidence>
<dbReference type="PROSITE" id="PS51257">
    <property type="entry name" value="PROKAR_LIPOPROTEIN"/>
    <property type="match status" value="1"/>
</dbReference>
<dbReference type="Pfam" id="PF02113">
    <property type="entry name" value="Peptidase_S13"/>
    <property type="match status" value="2"/>
</dbReference>
<feature type="signal peptide" evidence="3">
    <location>
        <begin position="1"/>
        <end position="17"/>
    </location>
</feature>
<keyword evidence="4" id="KW-0121">Carboxypeptidase</keyword>
<keyword evidence="4" id="KW-0645">Protease</keyword>
<protein>
    <submittedName>
        <fullName evidence="4">D-alanyl-D-alanine carboxypeptidase/D-alanyl-D-alanine-endopeptidase</fullName>
    </submittedName>
</protein>
<feature type="chain" id="PRO_5046296850" evidence="3">
    <location>
        <begin position="18"/>
        <end position="427"/>
    </location>
</feature>
<dbReference type="GO" id="GO:0004180">
    <property type="term" value="F:carboxypeptidase activity"/>
    <property type="evidence" value="ECO:0007669"/>
    <property type="project" value="UniProtKB-KW"/>
</dbReference>
<dbReference type="SUPFAM" id="SSF56601">
    <property type="entry name" value="beta-lactamase/transpeptidase-like"/>
    <property type="match status" value="1"/>
</dbReference>
<dbReference type="Gene3D" id="3.40.710.10">
    <property type="entry name" value="DD-peptidase/beta-lactamase superfamily"/>
    <property type="match status" value="2"/>
</dbReference>
<proteinExistence type="inferred from homology"/>
<organism evidence="4 5">
    <name type="scientific">Ravibacter arvi</name>
    <dbReference type="NCBI Taxonomy" id="2051041"/>
    <lineage>
        <taxon>Bacteria</taxon>
        <taxon>Pseudomonadati</taxon>
        <taxon>Bacteroidota</taxon>
        <taxon>Cytophagia</taxon>
        <taxon>Cytophagales</taxon>
        <taxon>Spirosomataceae</taxon>
        <taxon>Ravibacter</taxon>
    </lineage>
</organism>
<gene>
    <name evidence="4" type="primary">dacB_2</name>
    <name evidence="4" type="ORF">GCM10023091_38090</name>
</gene>
<name>A0ABP8M7H7_9BACT</name>
<dbReference type="InterPro" id="IPR000667">
    <property type="entry name" value="Peptidase_S13"/>
</dbReference>